<evidence type="ECO:0000256" key="4">
    <source>
        <dbReference type="ARBA" id="ARBA00022741"/>
    </source>
</evidence>
<dbReference type="InterPro" id="IPR012094">
    <property type="entry name" value="tRNA_Ile_lys_synt"/>
</dbReference>
<sequence>MNATTQVFHRSARAISVGEFHDAIRATCVPRFPWTRGTSERGVGLAVSGGVDSMALALLCHQLHKIHRPGLKISDNSISKFYPFIVDHDLREGSSQEALAVEAVLKKKLRYTPRIIKIHWVRDRLVYPPYTNANDLPNIEALARQQRYRKLGSACENLQIATLLMAHHEDDQYETVFMKLIGGHGYRGLGGMRPSNDIPECYDMHTVYQSGFIDDQARRSPFWNATPKTGQYREVKETLMTGTNYEALKREVERGVRANVDFDFLEDYEGIARGTRRITPVTPIPVEDGGVMIYRPLLEFSKDRLIATCLENDMPWFEDHTNADRTYTTRNALRHMVKHHKLPVALQKPAILRLAERCRARVAREEAEADRLFSHFWIRDVELGVGTSVVQVRPFVFPRPTRRSLYSAASHRRRREHYRHIAALLIRRLLTLVTPERELPLVSQLDYLVSLLFPNLQDPEQPQAPFPPKAYTICGVLFTPLVGPYPFRWLLSRAPYPSNQPRPNASFFGLSFRKRYNKHPKDWKFHPWDEWKLYDGRYWIRLRVRIPCRLLVAPFEPEHLKPFRESLKDDNERAKLSLMLKRYAPAKVRWTLPAIYATVDLGDLLEGGDYWPKRYGPEEARPPRGEGAWKDFVTQFGHQARLQWEDQLDKEGKMRLLALPTLGFQVPGLEKFLEWEIRYRKLGEGILRACVPREVGVTSVVLLGALPLFCLVSWLLYRPMRSFAFRYGGGLLFSGAVVGADRVDLGWYPPAKSWISNLTAVIGDEGVHGFIFNSSETPADIYGTYNWCNMPHVRDTEYIKPDDKYHLIYVELIHRHHKRTPYQDNSFPVESYPWDCDDVHQFHHSTPVPITNNQTATPAYWKPSPHLPNPFTPSGWHGTCSFPQITAAGLLDSWNHGSDLYTTYHTLHRLLPSRSSSTFRSVAAYHVTNNPITSQVTSLLLHGTWRSPSPFPLLIQPPQTDPLEPRYPCPAASRLRSSLLSSPTWKAHLAASAPLFSHLDALSGVPPSDPAFHTSIDHYFDNLSARECHGKPLPCVFGPGKCITRELADAVYRLGQWEYNYLYRSAGPETLAFAVASFGVWIAQLAGNLRAVVEGRGGEVVYRHHVAHDGSVSRLLAVLQVDEMVWPGMGAEVVFELYRLGKGENGEYFVRVLFGGRVLASSNPSLGRMEMVRVEVVLGYFEGLVGVGGELVVEKCK</sequence>
<comment type="catalytic activity">
    <reaction evidence="6">
        <text>cytidine(34) in tRNA(Ile2) + L-lysine + ATP = lysidine(34) in tRNA(Ile2) + AMP + diphosphate + H(+)</text>
        <dbReference type="Rhea" id="RHEA:43744"/>
        <dbReference type="Rhea" id="RHEA-COMP:10625"/>
        <dbReference type="Rhea" id="RHEA-COMP:10670"/>
        <dbReference type="ChEBI" id="CHEBI:15378"/>
        <dbReference type="ChEBI" id="CHEBI:30616"/>
        <dbReference type="ChEBI" id="CHEBI:32551"/>
        <dbReference type="ChEBI" id="CHEBI:33019"/>
        <dbReference type="ChEBI" id="CHEBI:82748"/>
        <dbReference type="ChEBI" id="CHEBI:83665"/>
        <dbReference type="ChEBI" id="CHEBI:456215"/>
        <dbReference type="EC" id="6.3.4.19"/>
    </reaction>
</comment>
<keyword evidence="7" id="KW-1133">Transmembrane helix</keyword>
<organism evidence="9 10">
    <name type="scientific">Podospora aff. communis PSN243</name>
    <dbReference type="NCBI Taxonomy" id="3040156"/>
    <lineage>
        <taxon>Eukaryota</taxon>
        <taxon>Fungi</taxon>
        <taxon>Dikarya</taxon>
        <taxon>Ascomycota</taxon>
        <taxon>Pezizomycotina</taxon>
        <taxon>Sordariomycetes</taxon>
        <taxon>Sordariomycetidae</taxon>
        <taxon>Sordariales</taxon>
        <taxon>Podosporaceae</taxon>
        <taxon>Podospora</taxon>
    </lineage>
</organism>
<dbReference type="PANTHER" id="PTHR43033">
    <property type="entry name" value="TRNA(ILE)-LYSIDINE SYNTHASE-RELATED"/>
    <property type="match status" value="1"/>
</dbReference>
<evidence type="ECO:0000256" key="5">
    <source>
        <dbReference type="ARBA" id="ARBA00022840"/>
    </source>
</evidence>
<dbReference type="GO" id="GO:0008033">
    <property type="term" value="P:tRNA processing"/>
    <property type="evidence" value="ECO:0007669"/>
    <property type="project" value="UniProtKB-KW"/>
</dbReference>
<accession>A0AAV9H2M4</accession>
<evidence type="ECO:0000256" key="6">
    <source>
        <dbReference type="ARBA" id="ARBA00048539"/>
    </source>
</evidence>
<dbReference type="CDD" id="cd01992">
    <property type="entry name" value="TilS_N"/>
    <property type="match status" value="1"/>
</dbReference>
<dbReference type="SUPFAM" id="SSF52402">
    <property type="entry name" value="Adenine nucleotide alpha hydrolases-like"/>
    <property type="match status" value="1"/>
</dbReference>
<dbReference type="InterPro" id="IPR029033">
    <property type="entry name" value="His_PPase_superfam"/>
</dbReference>
<evidence type="ECO:0000256" key="1">
    <source>
        <dbReference type="ARBA" id="ARBA00013267"/>
    </source>
</evidence>
<evidence type="ECO:0000313" key="10">
    <source>
        <dbReference type="Proteomes" id="UP001321760"/>
    </source>
</evidence>
<dbReference type="HAMAP" id="MF_01161">
    <property type="entry name" value="tRNA_Ile_lys_synt"/>
    <property type="match status" value="1"/>
</dbReference>
<evidence type="ECO:0000259" key="8">
    <source>
        <dbReference type="Pfam" id="PF01171"/>
    </source>
</evidence>
<dbReference type="InterPro" id="IPR011063">
    <property type="entry name" value="TilS/TtcA_N"/>
</dbReference>
<dbReference type="GO" id="GO:0032267">
    <property type="term" value="F:tRNA(Ile)-lysidine synthase activity"/>
    <property type="evidence" value="ECO:0007669"/>
    <property type="project" value="UniProtKB-EC"/>
</dbReference>
<gene>
    <name evidence="9" type="ORF">QBC34DRAFT_316361</name>
</gene>
<keyword evidence="5" id="KW-0067">ATP-binding</keyword>
<comment type="caution">
    <text evidence="9">The sequence shown here is derived from an EMBL/GenBank/DDBJ whole genome shotgun (WGS) entry which is preliminary data.</text>
</comment>
<reference evidence="9" key="1">
    <citation type="journal article" date="2023" name="Mol. Phylogenet. Evol.">
        <title>Genome-scale phylogeny and comparative genomics of the fungal order Sordariales.</title>
        <authorList>
            <person name="Hensen N."/>
            <person name="Bonometti L."/>
            <person name="Westerberg I."/>
            <person name="Brannstrom I.O."/>
            <person name="Guillou S."/>
            <person name="Cros-Aarteil S."/>
            <person name="Calhoun S."/>
            <person name="Haridas S."/>
            <person name="Kuo A."/>
            <person name="Mondo S."/>
            <person name="Pangilinan J."/>
            <person name="Riley R."/>
            <person name="LaButti K."/>
            <person name="Andreopoulos B."/>
            <person name="Lipzen A."/>
            <person name="Chen C."/>
            <person name="Yan M."/>
            <person name="Daum C."/>
            <person name="Ng V."/>
            <person name="Clum A."/>
            <person name="Steindorff A."/>
            <person name="Ohm R.A."/>
            <person name="Martin F."/>
            <person name="Silar P."/>
            <person name="Natvig D.O."/>
            <person name="Lalanne C."/>
            <person name="Gautier V."/>
            <person name="Ament-Velasquez S.L."/>
            <person name="Kruys A."/>
            <person name="Hutchinson M.I."/>
            <person name="Powell A.J."/>
            <person name="Barry K."/>
            <person name="Miller A.N."/>
            <person name="Grigoriev I.V."/>
            <person name="Debuchy R."/>
            <person name="Gladieux P."/>
            <person name="Hiltunen Thoren M."/>
            <person name="Johannesson H."/>
        </authorList>
    </citation>
    <scope>NUCLEOTIDE SEQUENCE</scope>
    <source>
        <strain evidence="9">PSN243</strain>
    </source>
</reference>
<keyword evidence="3" id="KW-0819">tRNA processing</keyword>
<dbReference type="AlphaFoldDB" id="A0AAV9H2M4"/>
<evidence type="ECO:0000256" key="7">
    <source>
        <dbReference type="SAM" id="Phobius"/>
    </source>
</evidence>
<dbReference type="PANTHER" id="PTHR43033:SF1">
    <property type="entry name" value="TRNA(ILE)-LYSIDINE SYNTHASE-RELATED"/>
    <property type="match status" value="1"/>
</dbReference>
<dbReference type="Proteomes" id="UP001321760">
    <property type="component" value="Unassembled WGS sequence"/>
</dbReference>
<evidence type="ECO:0000313" key="9">
    <source>
        <dbReference type="EMBL" id="KAK4455081.1"/>
    </source>
</evidence>
<feature type="transmembrane region" description="Helical" evidence="7">
    <location>
        <begin position="695"/>
        <end position="717"/>
    </location>
</feature>
<feature type="domain" description="tRNA(Ile)-lysidine/2-thiocytidine synthase N-terminal" evidence="8">
    <location>
        <begin position="44"/>
        <end position="198"/>
    </location>
</feature>
<dbReference type="GO" id="GO:0005524">
    <property type="term" value="F:ATP binding"/>
    <property type="evidence" value="ECO:0007669"/>
    <property type="project" value="UniProtKB-KW"/>
</dbReference>
<dbReference type="EMBL" id="MU865915">
    <property type="protein sequence ID" value="KAK4455081.1"/>
    <property type="molecule type" value="Genomic_DNA"/>
</dbReference>
<keyword evidence="4" id="KW-0547">Nucleotide-binding</keyword>
<keyword evidence="7" id="KW-0812">Transmembrane</keyword>
<keyword evidence="7" id="KW-0472">Membrane</keyword>
<evidence type="ECO:0000256" key="2">
    <source>
        <dbReference type="ARBA" id="ARBA00022598"/>
    </source>
</evidence>
<reference evidence="9" key="2">
    <citation type="submission" date="2023-05" db="EMBL/GenBank/DDBJ databases">
        <authorList>
            <consortium name="Lawrence Berkeley National Laboratory"/>
            <person name="Steindorff A."/>
            <person name="Hensen N."/>
            <person name="Bonometti L."/>
            <person name="Westerberg I."/>
            <person name="Brannstrom I.O."/>
            <person name="Guillou S."/>
            <person name="Cros-Aarteil S."/>
            <person name="Calhoun S."/>
            <person name="Haridas S."/>
            <person name="Kuo A."/>
            <person name="Mondo S."/>
            <person name="Pangilinan J."/>
            <person name="Riley R."/>
            <person name="Labutti K."/>
            <person name="Andreopoulos B."/>
            <person name="Lipzen A."/>
            <person name="Chen C."/>
            <person name="Yanf M."/>
            <person name="Daum C."/>
            <person name="Ng V."/>
            <person name="Clum A."/>
            <person name="Ohm R."/>
            <person name="Martin F."/>
            <person name="Silar P."/>
            <person name="Natvig D."/>
            <person name="Lalanne C."/>
            <person name="Gautier V."/>
            <person name="Ament-Velasquez S.L."/>
            <person name="Kruys A."/>
            <person name="Hutchinson M.I."/>
            <person name="Powell A.J."/>
            <person name="Barry K."/>
            <person name="Miller A.N."/>
            <person name="Grigoriev I.V."/>
            <person name="Debuchy R."/>
            <person name="Gladieux P."/>
            <person name="Thoren M.H."/>
            <person name="Johannesson H."/>
        </authorList>
    </citation>
    <scope>NUCLEOTIDE SEQUENCE</scope>
    <source>
        <strain evidence="9">PSN243</strain>
    </source>
</reference>
<dbReference type="EC" id="6.3.4.19" evidence="1"/>
<dbReference type="InterPro" id="IPR012795">
    <property type="entry name" value="tRNA_Ile_lys_synt_N"/>
</dbReference>
<keyword evidence="10" id="KW-1185">Reference proteome</keyword>
<dbReference type="Gene3D" id="3.40.50.1240">
    <property type="entry name" value="Phosphoglycerate mutase-like"/>
    <property type="match status" value="1"/>
</dbReference>
<keyword evidence="2" id="KW-0436">Ligase</keyword>
<dbReference type="Gene3D" id="3.40.50.620">
    <property type="entry name" value="HUPs"/>
    <property type="match status" value="1"/>
</dbReference>
<protein>
    <recommendedName>
        <fullName evidence="1">tRNA(Ile)-lysidine synthetase</fullName>
        <ecNumber evidence="1">6.3.4.19</ecNumber>
    </recommendedName>
</protein>
<evidence type="ECO:0000256" key="3">
    <source>
        <dbReference type="ARBA" id="ARBA00022694"/>
    </source>
</evidence>
<feature type="domain" description="tRNA(Ile)-lysidine/2-thiocytidine synthase N-terminal" evidence="8">
    <location>
        <begin position="289"/>
        <end position="335"/>
    </location>
</feature>
<dbReference type="SUPFAM" id="SSF53254">
    <property type="entry name" value="Phosphoglycerate mutase-like"/>
    <property type="match status" value="1"/>
</dbReference>
<proteinExistence type="inferred from homology"/>
<name>A0AAV9H2M4_9PEZI</name>
<dbReference type="InterPro" id="IPR014729">
    <property type="entry name" value="Rossmann-like_a/b/a_fold"/>
</dbReference>
<dbReference type="Pfam" id="PF01171">
    <property type="entry name" value="ATP_bind_3"/>
    <property type="match status" value="2"/>
</dbReference>